<organism evidence="3">
    <name type="scientific">invertebrate metagenome</name>
    <dbReference type="NCBI Taxonomy" id="1711999"/>
    <lineage>
        <taxon>unclassified sequences</taxon>
        <taxon>metagenomes</taxon>
        <taxon>organismal metagenomes</taxon>
    </lineage>
</organism>
<dbReference type="EMBL" id="NSIT01000019">
    <property type="protein sequence ID" value="PJE80380.1"/>
    <property type="molecule type" value="Genomic_DNA"/>
</dbReference>
<dbReference type="AlphaFoldDB" id="A0A2H9TAW9"/>
<name>A0A2H9TAW9_9ZZZZ</name>
<keyword evidence="1" id="KW-0129">CBS domain</keyword>
<sequence>MERVYAMTVISKSIVHNPLKQITAGQVMTREIVTVSYDWSVDRLARFLTDRAISGAPVVDDAGQVIGVVSLSDIVRQTGNEMLDLSGRPDSFYQALHDCGLSEEELATFHETMDQFVMVNDIMTRVVFEISPDTCLSKVAEAMVTGHIHRVLITENRQLKGVVSALDILKVLSA</sequence>
<protein>
    <submittedName>
        <fullName evidence="3">Inosine-5'-monophosphate dehydrogenase</fullName>
        <ecNumber evidence="3">1.1.1.205</ecNumber>
    </submittedName>
</protein>
<accession>A0A2H9TAW9</accession>
<dbReference type="InterPro" id="IPR000644">
    <property type="entry name" value="CBS_dom"/>
</dbReference>
<evidence type="ECO:0000313" key="3">
    <source>
        <dbReference type="EMBL" id="PJE80380.1"/>
    </source>
</evidence>
<dbReference type="Gene3D" id="3.10.580.10">
    <property type="entry name" value="CBS-domain"/>
    <property type="match status" value="1"/>
</dbReference>
<proteinExistence type="predicted"/>
<feature type="domain" description="CBS" evidence="2">
    <location>
        <begin position="28"/>
        <end position="85"/>
    </location>
</feature>
<keyword evidence="3" id="KW-0560">Oxidoreductase</keyword>
<dbReference type="InterPro" id="IPR051257">
    <property type="entry name" value="Diverse_CBS-Domain"/>
</dbReference>
<dbReference type="PROSITE" id="PS51371">
    <property type="entry name" value="CBS"/>
    <property type="match status" value="2"/>
</dbReference>
<dbReference type="GO" id="GO:0003938">
    <property type="term" value="F:IMP dehydrogenase activity"/>
    <property type="evidence" value="ECO:0007669"/>
    <property type="project" value="UniProtKB-EC"/>
</dbReference>
<dbReference type="PANTHER" id="PTHR43080:SF2">
    <property type="entry name" value="CBS DOMAIN-CONTAINING PROTEIN"/>
    <property type="match status" value="1"/>
</dbReference>
<dbReference type="SMART" id="SM00116">
    <property type="entry name" value="CBS"/>
    <property type="match status" value="2"/>
</dbReference>
<gene>
    <name evidence="3" type="primary">guaB_2</name>
    <name evidence="3" type="ORF">CI610_00612</name>
</gene>
<dbReference type="InterPro" id="IPR046342">
    <property type="entry name" value="CBS_dom_sf"/>
</dbReference>
<feature type="domain" description="CBS" evidence="2">
    <location>
        <begin position="123"/>
        <end position="174"/>
    </location>
</feature>
<dbReference type="SUPFAM" id="SSF54631">
    <property type="entry name" value="CBS-domain pair"/>
    <property type="match status" value="1"/>
</dbReference>
<dbReference type="EC" id="1.1.1.205" evidence="3"/>
<comment type="caution">
    <text evidence="3">The sequence shown here is derived from an EMBL/GenBank/DDBJ whole genome shotgun (WGS) entry which is preliminary data.</text>
</comment>
<dbReference type="PANTHER" id="PTHR43080">
    <property type="entry name" value="CBS DOMAIN-CONTAINING PROTEIN CBSX3, MITOCHONDRIAL"/>
    <property type="match status" value="1"/>
</dbReference>
<evidence type="ECO:0000259" key="2">
    <source>
        <dbReference type="PROSITE" id="PS51371"/>
    </source>
</evidence>
<evidence type="ECO:0000256" key="1">
    <source>
        <dbReference type="ARBA" id="ARBA00023122"/>
    </source>
</evidence>
<reference evidence="3" key="1">
    <citation type="journal article" date="2017" name="Appl. Environ. Microbiol.">
        <title>Molecular characterization of an Endozoicomonas-like organism causing infection in king scallop Pecten maximus L.</title>
        <authorList>
            <person name="Cano I."/>
            <person name="van Aerle R."/>
            <person name="Ross S."/>
            <person name="Verner-Jeffreys D.W."/>
            <person name="Paley R.K."/>
            <person name="Rimmer G."/>
            <person name="Ryder D."/>
            <person name="Hooper P."/>
            <person name="Stone D."/>
            <person name="Feist S.W."/>
        </authorList>
    </citation>
    <scope>NUCLEOTIDE SEQUENCE</scope>
</reference>
<dbReference type="Pfam" id="PF00571">
    <property type="entry name" value="CBS"/>
    <property type="match status" value="2"/>
</dbReference>